<organism evidence="7 8">
    <name type="scientific">Paraburkholderia tagetis</name>
    <dbReference type="NCBI Taxonomy" id="2913261"/>
    <lineage>
        <taxon>Bacteria</taxon>
        <taxon>Pseudomonadati</taxon>
        <taxon>Pseudomonadota</taxon>
        <taxon>Betaproteobacteria</taxon>
        <taxon>Burkholderiales</taxon>
        <taxon>Burkholderiaceae</taxon>
        <taxon>Paraburkholderia</taxon>
    </lineage>
</organism>
<dbReference type="InterPro" id="IPR009057">
    <property type="entry name" value="Homeodomain-like_sf"/>
</dbReference>
<dbReference type="Proteomes" id="UP001139308">
    <property type="component" value="Unassembled WGS sequence"/>
</dbReference>
<dbReference type="Gene3D" id="1.10.357.10">
    <property type="entry name" value="Tetracycline Repressor, domain 2"/>
    <property type="match status" value="1"/>
</dbReference>
<reference evidence="7" key="1">
    <citation type="submission" date="2022-01" db="EMBL/GenBank/DDBJ databases">
        <title>Genome sequence and assembly of Parabukholderia sp. RG36.</title>
        <authorList>
            <person name="Chhetri G."/>
        </authorList>
    </citation>
    <scope>NUCLEOTIDE SEQUENCE</scope>
    <source>
        <strain evidence="7">RG36</strain>
    </source>
</reference>
<sequence length="256" mass="27820">MNARRATTASPLSPIATGAGKPRGRRPANADLDMRERLLACATQLFAEQGIAATTMAQIAAAAGVTSAMVHYYFTNREKLLDAVVEERIARSIAYVWDSADSEAAADPHTLVQELVARLFEVTERLPWLPPLWLREIVNEGGLLRERMLKRLPIEQLQRFVVHIAAAQREGAVNPALEAPLLFMSILALVMLPLATSRLWQSTRGLPKVERDALRRHVTALLAGAMQVPAPMPGDAPGASAAPARTHKHPAPRSAS</sequence>
<feature type="region of interest" description="Disordered" evidence="5">
    <location>
        <begin position="232"/>
        <end position="256"/>
    </location>
</feature>
<keyword evidence="1" id="KW-0805">Transcription regulation</keyword>
<dbReference type="InterPro" id="IPR036271">
    <property type="entry name" value="Tet_transcr_reg_TetR-rel_C_sf"/>
</dbReference>
<evidence type="ECO:0000313" key="8">
    <source>
        <dbReference type="Proteomes" id="UP001139308"/>
    </source>
</evidence>
<evidence type="ECO:0000256" key="2">
    <source>
        <dbReference type="ARBA" id="ARBA00023125"/>
    </source>
</evidence>
<dbReference type="PROSITE" id="PS50977">
    <property type="entry name" value="HTH_TETR_2"/>
    <property type="match status" value="1"/>
</dbReference>
<gene>
    <name evidence="7" type="ORF">L5014_22980</name>
</gene>
<comment type="caution">
    <text evidence="7">The sequence shown here is derived from an EMBL/GenBank/DDBJ whole genome shotgun (WGS) entry which is preliminary data.</text>
</comment>
<dbReference type="GO" id="GO:0000976">
    <property type="term" value="F:transcription cis-regulatory region binding"/>
    <property type="evidence" value="ECO:0007669"/>
    <property type="project" value="TreeGrafter"/>
</dbReference>
<feature type="DNA-binding region" description="H-T-H motif" evidence="4">
    <location>
        <begin position="55"/>
        <end position="74"/>
    </location>
</feature>
<evidence type="ECO:0000256" key="4">
    <source>
        <dbReference type="PROSITE-ProRule" id="PRU00335"/>
    </source>
</evidence>
<evidence type="ECO:0000256" key="3">
    <source>
        <dbReference type="ARBA" id="ARBA00023163"/>
    </source>
</evidence>
<dbReference type="PANTHER" id="PTHR30055:SF234">
    <property type="entry name" value="HTH-TYPE TRANSCRIPTIONAL REGULATOR BETI"/>
    <property type="match status" value="1"/>
</dbReference>
<keyword evidence="8" id="KW-1185">Reference proteome</keyword>
<dbReference type="GO" id="GO:0003700">
    <property type="term" value="F:DNA-binding transcription factor activity"/>
    <property type="evidence" value="ECO:0007669"/>
    <property type="project" value="TreeGrafter"/>
</dbReference>
<dbReference type="EMBL" id="JAKLJA010000022">
    <property type="protein sequence ID" value="MCG5076205.1"/>
    <property type="molecule type" value="Genomic_DNA"/>
</dbReference>
<name>A0A9X1RSM6_9BURK</name>
<dbReference type="PRINTS" id="PR00455">
    <property type="entry name" value="HTHTETR"/>
</dbReference>
<dbReference type="Pfam" id="PF00440">
    <property type="entry name" value="TetR_N"/>
    <property type="match status" value="1"/>
</dbReference>
<evidence type="ECO:0000313" key="7">
    <source>
        <dbReference type="EMBL" id="MCG5076205.1"/>
    </source>
</evidence>
<keyword evidence="3" id="KW-0804">Transcription</keyword>
<dbReference type="RefSeq" id="WP_238466045.1">
    <property type="nucleotide sequence ID" value="NZ_JAKLJA010000022.1"/>
</dbReference>
<evidence type="ECO:0000259" key="6">
    <source>
        <dbReference type="PROSITE" id="PS50977"/>
    </source>
</evidence>
<protein>
    <submittedName>
        <fullName evidence="7">TetR/AcrR family transcriptional regulator</fullName>
    </submittedName>
</protein>
<feature type="compositionally biased region" description="Polar residues" evidence="5">
    <location>
        <begin position="1"/>
        <end position="11"/>
    </location>
</feature>
<dbReference type="InterPro" id="IPR001647">
    <property type="entry name" value="HTH_TetR"/>
</dbReference>
<keyword evidence="2 4" id="KW-0238">DNA-binding</keyword>
<accession>A0A9X1RSM6</accession>
<dbReference type="SUPFAM" id="SSF48498">
    <property type="entry name" value="Tetracyclin repressor-like, C-terminal domain"/>
    <property type="match status" value="1"/>
</dbReference>
<feature type="domain" description="HTH tetR-type" evidence="6">
    <location>
        <begin position="32"/>
        <end position="92"/>
    </location>
</feature>
<feature type="region of interest" description="Disordered" evidence="5">
    <location>
        <begin position="1"/>
        <end position="28"/>
    </location>
</feature>
<feature type="compositionally biased region" description="Basic residues" evidence="5">
    <location>
        <begin position="245"/>
        <end position="256"/>
    </location>
</feature>
<dbReference type="PANTHER" id="PTHR30055">
    <property type="entry name" value="HTH-TYPE TRANSCRIPTIONAL REGULATOR RUTR"/>
    <property type="match status" value="1"/>
</dbReference>
<feature type="compositionally biased region" description="Low complexity" evidence="5">
    <location>
        <begin position="233"/>
        <end position="244"/>
    </location>
</feature>
<evidence type="ECO:0000256" key="5">
    <source>
        <dbReference type="SAM" id="MobiDB-lite"/>
    </source>
</evidence>
<dbReference type="InterPro" id="IPR050109">
    <property type="entry name" value="HTH-type_TetR-like_transc_reg"/>
</dbReference>
<evidence type="ECO:0000256" key="1">
    <source>
        <dbReference type="ARBA" id="ARBA00023015"/>
    </source>
</evidence>
<proteinExistence type="predicted"/>
<dbReference type="AlphaFoldDB" id="A0A9X1RSM6"/>
<dbReference type="SUPFAM" id="SSF46689">
    <property type="entry name" value="Homeodomain-like"/>
    <property type="match status" value="1"/>
</dbReference>